<evidence type="ECO:0000256" key="12">
    <source>
        <dbReference type="SAM" id="SignalP"/>
    </source>
</evidence>
<dbReference type="GO" id="GO:0043171">
    <property type="term" value="P:peptide catabolic process"/>
    <property type="evidence" value="ECO:0007669"/>
    <property type="project" value="TreeGrafter"/>
</dbReference>
<evidence type="ECO:0000259" key="13">
    <source>
        <dbReference type="Pfam" id="PF01433"/>
    </source>
</evidence>
<dbReference type="GO" id="GO:0005615">
    <property type="term" value="C:extracellular space"/>
    <property type="evidence" value="ECO:0007669"/>
    <property type="project" value="TreeGrafter"/>
</dbReference>
<feature type="binding site" evidence="9">
    <location>
        <position position="384"/>
    </location>
    <ligand>
        <name>Zn(2+)</name>
        <dbReference type="ChEBI" id="CHEBI:29105"/>
        <note>catalytic</note>
    </ligand>
</feature>
<dbReference type="GO" id="GO:0008270">
    <property type="term" value="F:zinc ion binding"/>
    <property type="evidence" value="ECO:0007669"/>
    <property type="project" value="UniProtKB-UniRule"/>
</dbReference>
<dbReference type="PANTHER" id="PTHR11533">
    <property type="entry name" value="PROTEASE M1 ZINC METALLOPROTEASE"/>
    <property type="match status" value="1"/>
</dbReference>
<dbReference type="GO" id="GO:0070006">
    <property type="term" value="F:metalloaminopeptidase activity"/>
    <property type="evidence" value="ECO:0007669"/>
    <property type="project" value="TreeGrafter"/>
</dbReference>
<dbReference type="Pfam" id="PF17900">
    <property type="entry name" value="Peptidase_M1_N"/>
    <property type="match status" value="1"/>
</dbReference>
<evidence type="ECO:0000256" key="7">
    <source>
        <dbReference type="ARBA" id="ARBA00023049"/>
    </source>
</evidence>
<feature type="domain" description="ERAP1-like C-terminal" evidence="14">
    <location>
        <begin position="600"/>
        <end position="911"/>
    </location>
</feature>
<feature type="signal peptide" evidence="12">
    <location>
        <begin position="1"/>
        <end position="19"/>
    </location>
</feature>
<comment type="cofactor">
    <cofactor evidence="9 11">
        <name>Zn(2+)</name>
        <dbReference type="ChEBI" id="CHEBI:29105"/>
    </cofactor>
    <text evidence="9 11">Binds 1 zinc ion per subunit.</text>
</comment>
<comment type="similarity">
    <text evidence="1 11">Belongs to the peptidase M1 family.</text>
</comment>
<feature type="domain" description="Aminopeptidase N-like N-terminal" evidence="15">
    <location>
        <begin position="48"/>
        <end position="248"/>
    </location>
</feature>
<feature type="site" description="Transition state stabilizer" evidence="10">
    <location>
        <position position="450"/>
    </location>
</feature>
<sequence>MRPYKSWCLIFCAIVVVHSAPSFTEKSTEPGQGTQEEEERYRLSKDIKPLEYDLKLRIVLDEDPDYTRFTAPGEVLIRVEVAEDAKVPPSSIKIHATATINITEGGINITAENATGIGVAGLERDQEAQTVTIGLENPLSPGTIYDIFIPFVSLIYDGTHPQFGLYRSTYVNDAGETRYIAVTNFETVYTRRMVPCFDEPALKARWNISVIRQKQYHSLSNTNLKTTTVLDDKWEQDTYDTTGLMNTYNVAIAVSDYTSKNATDGIHSKNVAVWAPPALIDAPNDGGKYGADLIANGLVFLDKHLGVPYPFPKLDNFAVNDFFAGAQENWGLNVYRLSRLIYVEGESTIQDKVTLANTAAHELAHQWFGNLVTMKWWDDTWLNEGFSTYFANIAASAPNVYPEYMWEDYVVVDSVQDAMQADARGTTHPLHNVGLLKPEETSSGFGTISYEKGGSVVRMMNEFLTEPIFIAGVREYLKRHQSGNAEQNDLFAALQSIPGVSARLPNASTIKDVLETWTMQTGFPLVRVARSAGNPSVITLTQEKYVNDSRKYSPDQDKWYIPITYETSSVVYNRTKVPDWLLSNETSKVLGGVSPNNTEFLVINPEQTGFYRVLYDNESFNLMLSQLKTDPEKFSFKTRSGILDDYMNFGYAGYSSISNALNLTKYLVHERNLTPWATFFNNMGIANRLLKRTETFPHFSRYLQDLMAPALRAINIMPSSDDQIFNGMLLRNRLVEWSCSLGLTECVEFSKGLVAEWIADPSTRPLTVQPDLRPFVYCTAVEYSTNASAVFDFLLDRYVNLTAEVDQVNLVKALACSSSTLNVLRLLRLALTDNSLIREPHRVQIIQALAGNIKYGFSLVLELITQSPEEVISSLGLTAVSSIVSSLSNFVSEDSEVDKIRSFVNDNRDAFAPIEAALETSILTMESNKLWMENNYLGFRTWLIENTV</sequence>
<dbReference type="EMBL" id="CAJVCH010158571">
    <property type="protein sequence ID" value="CAG7728106.1"/>
    <property type="molecule type" value="Genomic_DNA"/>
</dbReference>
<keyword evidence="4 9" id="KW-0479">Metal-binding</keyword>
<keyword evidence="12" id="KW-0732">Signal</keyword>
<evidence type="ECO:0000256" key="3">
    <source>
        <dbReference type="ARBA" id="ARBA00022670"/>
    </source>
</evidence>
<comment type="caution">
    <text evidence="16">The sequence shown here is derived from an EMBL/GenBank/DDBJ whole genome shotgun (WGS) entry which is preliminary data.</text>
</comment>
<keyword evidence="3 11" id="KW-0645">Protease</keyword>
<evidence type="ECO:0000259" key="14">
    <source>
        <dbReference type="Pfam" id="PF11838"/>
    </source>
</evidence>
<dbReference type="OrthoDB" id="8251402at2759"/>
<gene>
    <name evidence="16" type="ORF">AFUS01_LOCUS16912</name>
</gene>
<feature type="chain" id="PRO_5035234456" description="Aminopeptidase" evidence="12">
    <location>
        <begin position="20"/>
        <end position="948"/>
    </location>
</feature>
<reference evidence="16" key="1">
    <citation type="submission" date="2021-06" db="EMBL/GenBank/DDBJ databases">
        <authorList>
            <person name="Hodson N. C."/>
            <person name="Mongue J. A."/>
            <person name="Jaron S. K."/>
        </authorList>
    </citation>
    <scope>NUCLEOTIDE SEQUENCE</scope>
</reference>
<organism evidence="16 17">
    <name type="scientific">Allacma fusca</name>
    <dbReference type="NCBI Taxonomy" id="39272"/>
    <lineage>
        <taxon>Eukaryota</taxon>
        <taxon>Metazoa</taxon>
        <taxon>Ecdysozoa</taxon>
        <taxon>Arthropoda</taxon>
        <taxon>Hexapoda</taxon>
        <taxon>Collembola</taxon>
        <taxon>Symphypleona</taxon>
        <taxon>Sminthuridae</taxon>
        <taxon>Allacma</taxon>
    </lineage>
</organism>
<evidence type="ECO:0000256" key="11">
    <source>
        <dbReference type="RuleBase" id="RU364040"/>
    </source>
</evidence>
<feature type="binding site" evidence="9">
    <location>
        <position position="365"/>
    </location>
    <ligand>
        <name>Zn(2+)</name>
        <dbReference type="ChEBI" id="CHEBI:29105"/>
        <note>catalytic</note>
    </ligand>
</feature>
<dbReference type="GO" id="GO:0016020">
    <property type="term" value="C:membrane"/>
    <property type="evidence" value="ECO:0007669"/>
    <property type="project" value="TreeGrafter"/>
</dbReference>
<keyword evidence="17" id="KW-1185">Reference proteome</keyword>
<dbReference type="InterPro" id="IPR045357">
    <property type="entry name" value="Aminopeptidase_N-like_N"/>
</dbReference>
<dbReference type="Pfam" id="PF11838">
    <property type="entry name" value="ERAP1_C"/>
    <property type="match status" value="1"/>
</dbReference>
<evidence type="ECO:0000256" key="9">
    <source>
        <dbReference type="PIRSR" id="PIRSR634016-3"/>
    </source>
</evidence>
<dbReference type="GO" id="GO:0042277">
    <property type="term" value="F:peptide binding"/>
    <property type="evidence" value="ECO:0007669"/>
    <property type="project" value="TreeGrafter"/>
</dbReference>
<dbReference type="InterPro" id="IPR050344">
    <property type="entry name" value="Peptidase_M1_aminopeptidases"/>
</dbReference>
<evidence type="ECO:0000256" key="4">
    <source>
        <dbReference type="ARBA" id="ARBA00022723"/>
    </source>
</evidence>
<proteinExistence type="inferred from homology"/>
<dbReference type="EC" id="3.4.11.-" evidence="11"/>
<evidence type="ECO:0000259" key="15">
    <source>
        <dbReference type="Pfam" id="PF17900"/>
    </source>
</evidence>
<feature type="binding site" evidence="9">
    <location>
        <position position="361"/>
    </location>
    <ligand>
        <name>Zn(2+)</name>
        <dbReference type="ChEBI" id="CHEBI:29105"/>
        <note>catalytic</note>
    </ligand>
</feature>
<dbReference type="GO" id="GO:0006508">
    <property type="term" value="P:proteolysis"/>
    <property type="evidence" value="ECO:0007669"/>
    <property type="project" value="UniProtKB-KW"/>
</dbReference>
<evidence type="ECO:0000256" key="8">
    <source>
        <dbReference type="PIRSR" id="PIRSR634016-1"/>
    </source>
</evidence>
<evidence type="ECO:0000313" key="17">
    <source>
        <dbReference type="Proteomes" id="UP000708208"/>
    </source>
</evidence>
<dbReference type="InterPro" id="IPR024571">
    <property type="entry name" value="ERAP1-like_C_dom"/>
</dbReference>
<dbReference type="PANTHER" id="PTHR11533:SF294">
    <property type="entry name" value="THYROTROPIN-RELEASING HORMONE-DEGRADING ECTOENZYME"/>
    <property type="match status" value="1"/>
</dbReference>
<dbReference type="Proteomes" id="UP000708208">
    <property type="component" value="Unassembled WGS sequence"/>
</dbReference>
<evidence type="ECO:0000256" key="1">
    <source>
        <dbReference type="ARBA" id="ARBA00010136"/>
    </source>
</evidence>
<keyword evidence="6 9" id="KW-0862">Zinc</keyword>
<keyword evidence="7 11" id="KW-0482">Metalloprotease</keyword>
<dbReference type="GO" id="GO:0005737">
    <property type="term" value="C:cytoplasm"/>
    <property type="evidence" value="ECO:0007669"/>
    <property type="project" value="TreeGrafter"/>
</dbReference>
<feature type="active site" description="Proton acceptor" evidence="8">
    <location>
        <position position="362"/>
    </location>
</feature>
<dbReference type="CDD" id="cd09601">
    <property type="entry name" value="M1_APN-Q_like"/>
    <property type="match status" value="1"/>
</dbReference>
<keyword evidence="2 11" id="KW-0031">Aminopeptidase</keyword>
<accession>A0A8J2P8U6</accession>
<dbReference type="InterPro" id="IPR014782">
    <property type="entry name" value="Peptidase_M1_dom"/>
</dbReference>
<evidence type="ECO:0000313" key="16">
    <source>
        <dbReference type="EMBL" id="CAG7728106.1"/>
    </source>
</evidence>
<feature type="domain" description="Peptidase M1 membrane alanine aminopeptidase" evidence="13">
    <location>
        <begin position="293"/>
        <end position="517"/>
    </location>
</feature>
<evidence type="ECO:0000256" key="10">
    <source>
        <dbReference type="PIRSR" id="PIRSR634016-4"/>
    </source>
</evidence>
<evidence type="ECO:0000256" key="5">
    <source>
        <dbReference type="ARBA" id="ARBA00022801"/>
    </source>
</evidence>
<name>A0A8J2P8U6_9HEXA</name>
<keyword evidence="5 11" id="KW-0378">Hydrolase</keyword>
<dbReference type="FunFam" id="1.10.390.10:FF:000006">
    <property type="entry name" value="Puromycin-sensitive aminopeptidase"/>
    <property type="match status" value="1"/>
</dbReference>
<evidence type="ECO:0000256" key="2">
    <source>
        <dbReference type="ARBA" id="ARBA00022438"/>
    </source>
</evidence>
<dbReference type="InterPro" id="IPR034016">
    <property type="entry name" value="M1_APN-typ"/>
</dbReference>
<evidence type="ECO:0000256" key="6">
    <source>
        <dbReference type="ARBA" id="ARBA00022833"/>
    </source>
</evidence>
<protein>
    <recommendedName>
        <fullName evidence="11">Aminopeptidase</fullName>
        <ecNumber evidence="11">3.4.11.-</ecNumber>
    </recommendedName>
</protein>
<dbReference type="AlphaFoldDB" id="A0A8J2P8U6"/>
<dbReference type="Pfam" id="PF01433">
    <property type="entry name" value="Peptidase_M1"/>
    <property type="match status" value="1"/>
</dbReference>